<keyword evidence="5 7" id="KW-0418">Kinase</keyword>
<evidence type="ECO:0000256" key="3">
    <source>
        <dbReference type="ARBA" id="ARBA00022840"/>
    </source>
</evidence>
<comment type="function">
    <text evidence="5">Catalyzes the phosphorylation of the 3'-hydroxyl group of dephosphocoenzyme A to form coenzyme A.</text>
</comment>
<dbReference type="RefSeq" id="WP_202855707.1">
    <property type="nucleotide sequence ID" value="NZ_JAEUGD010000023.1"/>
</dbReference>
<dbReference type="GO" id="GO:0015937">
    <property type="term" value="P:coenzyme A biosynthetic process"/>
    <property type="evidence" value="ECO:0007669"/>
    <property type="project" value="UniProtKB-UniRule"/>
</dbReference>
<dbReference type="HAMAP" id="MF_00376">
    <property type="entry name" value="Dephospho_CoA_kinase"/>
    <property type="match status" value="1"/>
</dbReference>
<dbReference type="PANTHER" id="PTHR10695:SF46">
    <property type="entry name" value="BIFUNCTIONAL COENZYME A SYNTHASE-RELATED"/>
    <property type="match status" value="1"/>
</dbReference>
<keyword evidence="3 5" id="KW-0067">ATP-binding</keyword>
<dbReference type="CDD" id="cd02022">
    <property type="entry name" value="DPCK"/>
    <property type="match status" value="1"/>
</dbReference>
<dbReference type="GO" id="GO:0005524">
    <property type="term" value="F:ATP binding"/>
    <property type="evidence" value="ECO:0007669"/>
    <property type="project" value="UniProtKB-UniRule"/>
</dbReference>
<dbReference type="GO" id="GO:0005737">
    <property type="term" value="C:cytoplasm"/>
    <property type="evidence" value="ECO:0007669"/>
    <property type="project" value="UniProtKB-SubCell"/>
</dbReference>
<dbReference type="InterPro" id="IPR001977">
    <property type="entry name" value="Depp_CoAkinase"/>
</dbReference>
<dbReference type="GO" id="GO:0004140">
    <property type="term" value="F:dephospho-CoA kinase activity"/>
    <property type="evidence" value="ECO:0007669"/>
    <property type="project" value="UniProtKB-UniRule"/>
</dbReference>
<keyword evidence="5 7" id="KW-0808">Transferase</keyword>
<evidence type="ECO:0000256" key="5">
    <source>
        <dbReference type="HAMAP-Rule" id="MF_00376"/>
    </source>
</evidence>
<dbReference type="PANTHER" id="PTHR10695">
    <property type="entry name" value="DEPHOSPHO-COA KINASE-RELATED"/>
    <property type="match status" value="1"/>
</dbReference>
<dbReference type="AlphaFoldDB" id="A0A937KDE8"/>
<dbReference type="SUPFAM" id="SSF52540">
    <property type="entry name" value="P-loop containing nucleoside triphosphate hydrolases"/>
    <property type="match status" value="1"/>
</dbReference>
<name>A0A937KDE8_9BACT</name>
<dbReference type="Proteomes" id="UP000614216">
    <property type="component" value="Unassembled WGS sequence"/>
</dbReference>
<protein>
    <recommendedName>
        <fullName evidence="5 6">Dephospho-CoA kinase</fullName>
        <ecNumber evidence="5 6">2.7.1.24</ecNumber>
    </recommendedName>
    <alternativeName>
        <fullName evidence="5">Dephosphocoenzyme A kinase</fullName>
    </alternativeName>
</protein>
<comment type="pathway">
    <text evidence="5">Cofactor biosynthesis; coenzyme A biosynthesis; CoA from (R)-pantothenate: step 5/5.</text>
</comment>
<comment type="similarity">
    <text evidence="1 5">Belongs to the CoaE family.</text>
</comment>
<accession>A0A937KDE8</accession>
<dbReference type="EMBL" id="JAEUGD010000023">
    <property type="protein sequence ID" value="MBL6446163.1"/>
    <property type="molecule type" value="Genomic_DNA"/>
</dbReference>
<evidence type="ECO:0000313" key="8">
    <source>
        <dbReference type="Proteomes" id="UP000614216"/>
    </source>
</evidence>
<dbReference type="PROSITE" id="PS51219">
    <property type="entry name" value="DPCK"/>
    <property type="match status" value="1"/>
</dbReference>
<keyword evidence="8" id="KW-1185">Reference proteome</keyword>
<evidence type="ECO:0000256" key="2">
    <source>
        <dbReference type="ARBA" id="ARBA00022741"/>
    </source>
</evidence>
<keyword evidence="5" id="KW-0963">Cytoplasm</keyword>
<organism evidence="7 8">
    <name type="scientific">Fulvivirga marina</name>
    <dbReference type="NCBI Taxonomy" id="2494733"/>
    <lineage>
        <taxon>Bacteria</taxon>
        <taxon>Pseudomonadati</taxon>
        <taxon>Bacteroidota</taxon>
        <taxon>Cytophagia</taxon>
        <taxon>Cytophagales</taxon>
        <taxon>Fulvivirgaceae</taxon>
        <taxon>Fulvivirga</taxon>
    </lineage>
</organism>
<feature type="binding site" evidence="5">
    <location>
        <begin position="15"/>
        <end position="20"/>
    </location>
    <ligand>
        <name>ATP</name>
        <dbReference type="ChEBI" id="CHEBI:30616"/>
    </ligand>
</feature>
<dbReference type="InterPro" id="IPR027417">
    <property type="entry name" value="P-loop_NTPase"/>
</dbReference>
<reference evidence="7" key="1">
    <citation type="submission" date="2021-01" db="EMBL/GenBank/DDBJ databases">
        <title>Fulvivirga kasyanovii gen. nov., sp nov., a novel member of the phylum Bacteroidetes isolated from seawater in a mussel farm.</title>
        <authorList>
            <person name="Zhao L.-H."/>
            <person name="Wang Z.-J."/>
        </authorList>
    </citation>
    <scope>NUCLEOTIDE SEQUENCE</scope>
    <source>
        <strain evidence="7">29W222</strain>
    </source>
</reference>
<evidence type="ECO:0000256" key="1">
    <source>
        <dbReference type="ARBA" id="ARBA00009018"/>
    </source>
</evidence>
<dbReference type="Gene3D" id="3.40.50.300">
    <property type="entry name" value="P-loop containing nucleotide triphosphate hydrolases"/>
    <property type="match status" value="1"/>
</dbReference>
<evidence type="ECO:0000256" key="6">
    <source>
        <dbReference type="NCBIfam" id="TIGR00152"/>
    </source>
</evidence>
<comment type="caution">
    <text evidence="7">The sequence shown here is derived from an EMBL/GenBank/DDBJ whole genome shotgun (WGS) entry which is preliminary data.</text>
</comment>
<gene>
    <name evidence="5" type="primary">coaE</name>
    <name evidence="7" type="ORF">JMN32_07580</name>
</gene>
<keyword evidence="4 5" id="KW-0173">Coenzyme A biosynthesis</keyword>
<proteinExistence type="inferred from homology"/>
<keyword evidence="2 5" id="KW-0547">Nucleotide-binding</keyword>
<evidence type="ECO:0000256" key="4">
    <source>
        <dbReference type="ARBA" id="ARBA00022993"/>
    </source>
</evidence>
<comment type="subcellular location">
    <subcellularLocation>
        <location evidence="5">Cytoplasm</location>
    </subcellularLocation>
</comment>
<comment type="catalytic activity">
    <reaction evidence="5">
        <text>3'-dephospho-CoA + ATP = ADP + CoA + H(+)</text>
        <dbReference type="Rhea" id="RHEA:18245"/>
        <dbReference type="ChEBI" id="CHEBI:15378"/>
        <dbReference type="ChEBI" id="CHEBI:30616"/>
        <dbReference type="ChEBI" id="CHEBI:57287"/>
        <dbReference type="ChEBI" id="CHEBI:57328"/>
        <dbReference type="ChEBI" id="CHEBI:456216"/>
        <dbReference type="EC" id="2.7.1.24"/>
    </reaction>
</comment>
<dbReference type="Pfam" id="PF01121">
    <property type="entry name" value="CoaE"/>
    <property type="match status" value="1"/>
</dbReference>
<sequence>MKNKPLEIGVTGGIGSGKSLVCKIFSLLGIPIYNADNRAKWLTSFNDEVRRKIIKKFGASAYTDKGLDRDYIAGKVFSDPNQLKALNGIIHPAVGKDYDQWVADHNFYTYVIKEAALIFEAGSYKRLHKVINVSAPEELRVKRVLQRDPFRNEKEIESIIAKQMTETERQQRANYIIFNDGQHMLIPQILQLHEVISHFR</sequence>
<dbReference type="NCBIfam" id="TIGR00152">
    <property type="entry name" value="dephospho-CoA kinase"/>
    <property type="match status" value="1"/>
</dbReference>
<dbReference type="EC" id="2.7.1.24" evidence="5 6"/>
<evidence type="ECO:0000313" key="7">
    <source>
        <dbReference type="EMBL" id="MBL6446163.1"/>
    </source>
</evidence>